<dbReference type="EMBL" id="ADBL01000069">
    <property type="status" value="NOT_ANNOTATED_CDS"/>
    <property type="molecule type" value="Genomic_DNA"/>
</dbReference>
<keyword evidence="3" id="KW-1185">Reference proteome</keyword>
<name>A0A0C4DKL9_MAGP6</name>
<dbReference type="AlphaFoldDB" id="A0A0C4DKL9"/>
<sequence length="109" mass="11614">MGMDPLSGGAESKLTLPTCGLNQFLAAQQMEICEIVGGGTVYWPVGQWQPLVICTPAGFLAMTKEAKKGWRGGRPLRLAAQYLSAPLAATCCHPPNAPRDGGEPKYRIV</sequence>
<dbReference type="EMBL" id="GL876966">
    <property type="protein sequence ID" value="KLU81202.1"/>
    <property type="molecule type" value="Genomic_DNA"/>
</dbReference>
<dbReference type="Proteomes" id="UP000011715">
    <property type="component" value="Unassembled WGS sequence"/>
</dbReference>
<reference evidence="2" key="5">
    <citation type="submission" date="2015-06" db="UniProtKB">
        <authorList>
            <consortium name="EnsemblFungi"/>
        </authorList>
    </citation>
    <scope>IDENTIFICATION</scope>
    <source>
        <strain evidence="2">ATCC 64411</strain>
    </source>
</reference>
<protein>
    <submittedName>
        <fullName evidence="1 2">Uncharacterized protein</fullName>
    </submittedName>
</protein>
<reference evidence="1" key="3">
    <citation type="submission" date="2011-03" db="EMBL/GenBank/DDBJ databases">
        <title>Annotation of Magnaporthe poae ATCC 64411.</title>
        <authorList>
            <person name="Ma L.-J."/>
            <person name="Dead R."/>
            <person name="Young S.K."/>
            <person name="Zeng Q."/>
            <person name="Gargeya S."/>
            <person name="Fitzgerald M."/>
            <person name="Haas B."/>
            <person name="Abouelleil A."/>
            <person name="Alvarado L."/>
            <person name="Arachchi H.M."/>
            <person name="Berlin A."/>
            <person name="Brown A."/>
            <person name="Chapman S.B."/>
            <person name="Chen Z."/>
            <person name="Dunbar C."/>
            <person name="Freedman E."/>
            <person name="Gearin G."/>
            <person name="Gellesch M."/>
            <person name="Goldberg J."/>
            <person name="Griggs A."/>
            <person name="Gujja S."/>
            <person name="Heiman D."/>
            <person name="Howarth C."/>
            <person name="Larson L."/>
            <person name="Lui A."/>
            <person name="MacDonald P.J.P."/>
            <person name="Mehta T."/>
            <person name="Montmayeur A."/>
            <person name="Murphy C."/>
            <person name="Neiman D."/>
            <person name="Pearson M."/>
            <person name="Priest M."/>
            <person name="Roberts A."/>
            <person name="Saif S."/>
            <person name="Shea T."/>
            <person name="Shenoy N."/>
            <person name="Sisk P."/>
            <person name="Stolte C."/>
            <person name="Sykes S."/>
            <person name="Yandava C."/>
            <person name="Wortman J."/>
            <person name="Nusbaum C."/>
            <person name="Birren B."/>
        </authorList>
    </citation>
    <scope>NUCLEOTIDE SEQUENCE</scope>
    <source>
        <strain evidence="1">ATCC 64411</strain>
    </source>
</reference>
<gene>
    <name evidence="1" type="ORF">MAPG_00296</name>
</gene>
<reference evidence="2" key="4">
    <citation type="journal article" date="2015" name="G3 (Bethesda)">
        <title>Genome sequences of three phytopathogenic species of the Magnaporthaceae family of fungi.</title>
        <authorList>
            <person name="Okagaki L.H."/>
            <person name="Nunes C.C."/>
            <person name="Sailsbery J."/>
            <person name="Clay B."/>
            <person name="Brown D."/>
            <person name="John T."/>
            <person name="Oh Y."/>
            <person name="Young N."/>
            <person name="Fitzgerald M."/>
            <person name="Haas B.J."/>
            <person name="Zeng Q."/>
            <person name="Young S."/>
            <person name="Adiconis X."/>
            <person name="Fan L."/>
            <person name="Levin J.Z."/>
            <person name="Mitchell T.K."/>
            <person name="Okubara P.A."/>
            <person name="Farman M.L."/>
            <person name="Kohn L.M."/>
            <person name="Birren B."/>
            <person name="Ma L.-J."/>
            <person name="Dean R.A."/>
        </authorList>
    </citation>
    <scope>NUCLEOTIDE SEQUENCE</scope>
    <source>
        <strain evidence="2">ATCC 64411 / 73-15</strain>
    </source>
</reference>
<evidence type="ECO:0000313" key="1">
    <source>
        <dbReference type="EMBL" id="KLU81202.1"/>
    </source>
</evidence>
<evidence type="ECO:0000313" key="3">
    <source>
        <dbReference type="Proteomes" id="UP000011715"/>
    </source>
</evidence>
<accession>A0A0C4DKL9</accession>
<proteinExistence type="predicted"/>
<evidence type="ECO:0000313" key="2">
    <source>
        <dbReference type="EnsemblFungi" id="MAPG_00296T0"/>
    </source>
</evidence>
<organism evidence="2 3">
    <name type="scientific">Magnaporthiopsis poae (strain ATCC 64411 / 73-15)</name>
    <name type="common">Kentucky bluegrass fungus</name>
    <name type="synonym">Magnaporthe poae</name>
    <dbReference type="NCBI Taxonomy" id="644358"/>
    <lineage>
        <taxon>Eukaryota</taxon>
        <taxon>Fungi</taxon>
        <taxon>Dikarya</taxon>
        <taxon>Ascomycota</taxon>
        <taxon>Pezizomycotina</taxon>
        <taxon>Sordariomycetes</taxon>
        <taxon>Sordariomycetidae</taxon>
        <taxon>Magnaporthales</taxon>
        <taxon>Magnaporthaceae</taxon>
        <taxon>Magnaporthiopsis</taxon>
    </lineage>
</organism>
<dbReference type="EnsemblFungi" id="MAPG_00296T0">
    <property type="protein sequence ID" value="MAPG_00296T0"/>
    <property type="gene ID" value="MAPG_00296"/>
</dbReference>
<reference evidence="1" key="2">
    <citation type="submission" date="2010-05" db="EMBL/GenBank/DDBJ databases">
        <title>The Genome Sequence of Magnaporthe poae strain ATCC 64411.</title>
        <authorList>
            <consortium name="The Broad Institute Genome Sequencing Platform"/>
            <consortium name="Broad Institute Genome Sequencing Center for Infectious Disease"/>
            <person name="Ma L.-J."/>
            <person name="Dead R."/>
            <person name="Young S."/>
            <person name="Zeng Q."/>
            <person name="Koehrsen M."/>
            <person name="Alvarado L."/>
            <person name="Berlin A."/>
            <person name="Chapman S.B."/>
            <person name="Chen Z."/>
            <person name="Freedman E."/>
            <person name="Gellesch M."/>
            <person name="Goldberg J."/>
            <person name="Griggs A."/>
            <person name="Gujja S."/>
            <person name="Heilman E.R."/>
            <person name="Heiman D."/>
            <person name="Hepburn T."/>
            <person name="Howarth C."/>
            <person name="Jen D."/>
            <person name="Larson L."/>
            <person name="Mehta T."/>
            <person name="Neiman D."/>
            <person name="Pearson M."/>
            <person name="Roberts A."/>
            <person name="Saif S."/>
            <person name="Shea T."/>
            <person name="Shenoy N."/>
            <person name="Sisk P."/>
            <person name="Stolte C."/>
            <person name="Sykes S."/>
            <person name="Walk T."/>
            <person name="White J."/>
            <person name="Yandava C."/>
            <person name="Haas B."/>
            <person name="Nusbaum C."/>
            <person name="Birren B."/>
        </authorList>
    </citation>
    <scope>NUCLEOTIDE SEQUENCE</scope>
    <source>
        <strain evidence="1">ATCC 64411</strain>
    </source>
</reference>
<dbReference type="VEuPathDB" id="FungiDB:MAPG_00296"/>
<reference evidence="3" key="1">
    <citation type="submission" date="2010-05" db="EMBL/GenBank/DDBJ databases">
        <title>The genome sequence of Magnaporthe poae strain ATCC 64411.</title>
        <authorList>
            <person name="Ma L.-J."/>
            <person name="Dead R."/>
            <person name="Young S."/>
            <person name="Zeng Q."/>
            <person name="Koehrsen M."/>
            <person name="Alvarado L."/>
            <person name="Berlin A."/>
            <person name="Chapman S.B."/>
            <person name="Chen Z."/>
            <person name="Freedman E."/>
            <person name="Gellesch M."/>
            <person name="Goldberg J."/>
            <person name="Griggs A."/>
            <person name="Gujja S."/>
            <person name="Heilman E.R."/>
            <person name="Heiman D."/>
            <person name="Hepburn T."/>
            <person name="Howarth C."/>
            <person name="Jen D."/>
            <person name="Larson L."/>
            <person name="Mehta T."/>
            <person name="Neiman D."/>
            <person name="Pearson M."/>
            <person name="Roberts A."/>
            <person name="Saif S."/>
            <person name="Shea T."/>
            <person name="Shenoy N."/>
            <person name="Sisk P."/>
            <person name="Stolte C."/>
            <person name="Sykes S."/>
            <person name="Walk T."/>
            <person name="White J."/>
            <person name="Yandava C."/>
            <person name="Haas B."/>
            <person name="Nusbaum C."/>
            <person name="Birren B."/>
        </authorList>
    </citation>
    <scope>NUCLEOTIDE SEQUENCE [LARGE SCALE GENOMIC DNA]</scope>
    <source>
        <strain evidence="3">ATCC 64411 / 73-15</strain>
    </source>
</reference>